<comment type="caution">
    <text evidence="6">The sequence shown here is derived from an EMBL/GenBank/DDBJ whole genome shotgun (WGS) entry which is preliminary data.</text>
</comment>
<keyword evidence="2" id="KW-0597">Phosphoprotein</keyword>
<dbReference type="FunFam" id="2.30.42.10:FF:000125">
    <property type="entry name" value="PATJ, crumbs cell polarity complex component"/>
    <property type="match status" value="1"/>
</dbReference>
<evidence type="ECO:0000256" key="2">
    <source>
        <dbReference type="ARBA" id="ARBA00022553"/>
    </source>
</evidence>
<evidence type="ECO:0000313" key="7">
    <source>
        <dbReference type="Proteomes" id="UP001458880"/>
    </source>
</evidence>
<dbReference type="SMART" id="SM00228">
    <property type="entry name" value="PDZ"/>
    <property type="match status" value="4"/>
</dbReference>
<dbReference type="PANTHER" id="PTHR19964:SF20">
    <property type="entry name" value="PATJ HOMOLOG-LIKE PROTEIN"/>
    <property type="match status" value="1"/>
</dbReference>
<proteinExistence type="predicted"/>
<organism evidence="6 7">
    <name type="scientific">Popillia japonica</name>
    <name type="common">Japanese beetle</name>
    <dbReference type="NCBI Taxonomy" id="7064"/>
    <lineage>
        <taxon>Eukaryota</taxon>
        <taxon>Metazoa</taxon>
        <taxon>Ecdysozoa</taxon>
        <taxon>Arthropoda</taxon>
        <taxon>Hexapoda</taxon>
        <taxon>Insecta</taxon>
        <taxon>Pterygota</taxon>
        <taxon>Neoptera</taxon>
        <taxon>Endopterygota</taxon>
        <taxon>Coleoptera</taxon>
        <taxon>Polyphaga</taxon>
        <taxon>Scarabaeiformia</taxon>
        <taxon>Scarabaeidae</taxon>
        <taxon>Rutelinae</taxon>
        <taxon>Popillia</taxon>
    </lineage>
</organism>
<keyword evidence="4" id="KW-0472">Membrane</keyword>
<feature type="domain" description="PDZ" evidence="5">
    <location>
        <begin position="201"/>
        <end position="286"/>
    </location>
</feature>
<dbReference type="PANTHER" id="PTHR19964">
    <property type="entry name" value="MULTIPLE PDZ DOMAIN PROTEIN"/>
    <property type="match status" value="1"/>
</dbReference>
<dbReference type="FunFam" id="2.30.42.10:FF:000070">
    <property type="entry name" value="Multiple PDZ domain protein"/>
    <property type="match status" value="1"/>
</dbReference>
<evidence type="ECO:0000313" key="6">
    <source>
        <dbReference type="EMBL" id="KAK9712232.1"/>
    </source>
</evidence>
<accession>A0AAW1K312</accession>
<keyword evidence="7" id="KW-1185">Reference proteome</keyword>
<gene>
    <name evidence="6" type="ORF">QE152_g24995</name>
</gene>
<evidence type="ECO:0000256" key="4">
    <source>
        <dbReference type="ARBA" id="ARBA00023136"/>
    </source>
</evidence>
<dbReference type="Proteomes" id="UP001458880">
    <property type="component" value="Unassembled WGS sequence"/>
</dbReference>
<dbReference type="SUPFAM" id="SSF50156">
    <property type="entry name" value="PDZ domain-like"/>
    <property type="match status" value="4"/>
</dbReference>
<dbReference type="InterPro" id="IPR051342">
    <property type="entry name" value="PDZ_scaffold"/>
</dbReference>
<keyword evidence="3" id="KW-0677">Repeat</keyword>
<dbReference type="PROSITE" id="PS50106">
    <property type="entry name" value="PDZ"/>
    <property type="match status" value="4"/>
</dbReference>
<dbReference type="EMBL" id="JASPKY010000266">
    <property type="protein sequence ID" value="KAK9712232.1"/>
    <property type="molecule type" value="Genomic_DNA"/>
</dbReference>
<dbReference type="CDD" id="cd06668">
    <property type="entry name" value="PDZ4_MUPP1-like"/>
    <property type="match status" value="1"/>
</dbReference>
<protein>
    <submittedName>
        <fullName evidence="6">PDZ domain</fullName>
    </submittedName>
</protein>
<dbReference type="Gene3D" id="2.30.42.10">
    <property type="match status" value="4"/>
</dbReference>
<dbReference type="Pfam" id="PF00595">
    <property type="entry name" value="PDZ"/>
    <property type="match status" value="4"/>
</dbReference>
<evidence type="ECO:0000256" key="3">
    <source>
        <dbReference type="ARBA" id="ARBA00022737"/>
    </source>
</evidence>
<dbReference type="InterPro" id="IPR036034">
    <property type="entry name" value="PDZ_sf"/>
</dbReference>
<dbReference type="CDD" id="cd06667">
    <property type="entry name" value="PDZ2_MUPP1-like"/>
    <property type="match status" value="1"/>
</dbReference>
<feature type="domain" description="PDZ" evidence="5">
    <location>
        <begin position="393"/>
        <end position="471"/>
    </location>
</feature>
<dbReference type="CDD" id="cd06669">
    <property type="entry name" value="PDZ5_MUPP1-like"/>
    <property type="match status" value="1"/>
</dbReference>
<comment type="subcellular location">
    <subcellularLocation>
        <location evidence="1">Membrane</location>
    </subcellularLocation>
</comment>
<name>A0AAW1K312_POPJA</name>
<dbReference type="GO" id="GO:0016020">
    <property type="term" value="C:membrane"/>
    <property type="evidence" value="ECO:0007669"/>
    <property type="project" value="UniProtKB-SubCell"/>
</dbReference>
<evidence type="ECO:0000259" key="5">
    <source>
        <dbReference type="PROSITE" id="PS50106"/>
    </source>
</evidence>
<dbReference type="AlphaFoldDB" id="A0AAW1K312"/>
<evidence type="ECO:0000256" key="1">
    <source>
        <dbReference type="ARBA" id="ARBA00004370"/>
    </source>
</evidence>
<dbReference type="InterPro" id="IPR001478">
    <property type="entry name" value="PDZ"/>
</dbReference>
<sequence length="656" mass="72241">MVLSTEWSQVEVIDLINDGSGLGFGIVGGRSTGVVIKSILPGGIADRDSRLQSGDHILQIGDVNLRGLGSDQVASVLRQAGQQVRMVVARPVESTSINFHNSSAPVVPTKILTDPEELDRQLYRNGYPQLCRHEQNEISYENNSYNHQVNNIDLNVINVLNSIDTNTINVNSATVTPSSEKQILITPADIELALPETERYVVELQKNEYGLGITIAGYVCEREDLSGIFVKSISDGSEAYKCGKIQINDRIIEVDGQTLQELSNYQAVEKLKQSGSLVNLTFERYLRGPKYEHLQEAIASQETRDLSPQPSVTTLSWIPIDTEVPIEPEGESVISVNSEIYDSNPENREIFVEENFESEPSEDCETVIKKKWETIVGQDREIVVAHLCKLKGLGISLEGTVDVEGGVELRPHHYIRSILPEGPVGQNGKLITGDELLEVNGQKLLGIKHVEVVKILRELPNTVRLVCGRKSDQNRVINTSQDREAFEARNIVGGSLKNLLPQPEQRLVKALSDTSINTSSTATITDESNLQKSKSRSLEANNLAMWSDEVEIIDLKKGDRGLGFSILDYQDPLDLNASLIVIRSLVPNGPAEQDGRLKPGDRLISVNSKLIKNATLDEAVQALKGTLPGIVKIGVSRPLPTSTGKKEEFRDKKTNL</sequence>
<feature type="domain" description="PDZ" evidence="5">
    <location>
        <begin position="12"/>
        <end position="92"/>
    </location>
</feature>
<reference evidence="6 7" key="1">
    <citation type="journal article" date="2024" name="BMC Genomics">
        <title>De novo assembly and annotation of Popillia japonica's genome with initial clues to its potential as an invasive pest.</title>
        <authorList>
            <person name="Cucini C."/>
            <person name="Boschi S."/>
            <person name="Funari R."/>
            <person name="Cardaioli E."/>
            <person name="Iannotti N."/>
            <person name="Marturano G."/>
            <person name="Paoli F."/>
            <person name="Bruttini M."/>
            <person name="Carapelli A."/>
            <person name="Frati F."/>
            <person name="Nardi F."/>
        </authorList>
    </citation>
    <scope>NUCLEOTIDE SEQUENCE [LARGE SCALE GENOMIC DNA]</scope>
    <source>
        <strain evidence="6">DMR45628</strain>
    </source>
</reference>
<feature type="domain" description="PDZ" evidence="5">
    <location>
        <begin position="552"/>
        <end position="626"/>
    </location>
</feature>